<dbReference type="InterPro" id="IPR036388">
    <property type="entry name" value="WH-like_DNA-bd_sf"/>
</dbReference>
<sequence>MKIGANSQTGIRLSDHQRLNWLRLIRTENIGAATFRDLILFCGSAANAIERLPELNIRGGSARPIRVAPLEDAEREMEAIERMGARLIGMGEPDYPQQLKNCEAPPPLVIVKGDTNVFRKPPVAIVGSRNASVIGARFTEKLAHDLGDAGLAVVSGLARGIDAAAHKASMASGTVAVLAGGLDRPYPAENLPIYRAIPEHGGALITEMPMGAEPRARDFPRRNRIIAGLSLGLIVVEAAERSGSLISARMAGEMGRIVFAVPGSPLDPRARGTNALLKQGATLVTNAGDVIEALEPLMPTGEILDKPSQSDLLAQLDEAPASLQAHTDDRDRDLIVDALGPTPTDVDSLVRYTGINANTAQLILLELDLAGRLLRYPGNQVALVPTDSEAQHHSIL</sequence>
<accession>A0A316JB12</accession>
<evidence type="ECO:0000259" key="3">
    <source>
        <dbReference type="Pfam" id="PF17782"/>
    </source>
</evidence>
<dbReference type="NCBIfam" id="TIGR00732">
    <property type="entry name" value="dprA"/>
    <property type="match status" value="1"/>
</dbReference>
<dbReference type="InterPro" id="IPR041614">
    <property type="entry name" value="DprA_WH"/>
</dbReference>
<name>A0A316JB12_9HYPH</name>
<dbReference type="InterPro" id="IPR003488">
    <property type="entry name" value="DprA"/>
</dbReference>
<dbReference type="Proteomes" id="UP000245865">
    <property type="component" value="Unassembled WGS sequence"/>
</dbReference>
<evidence type="ECO:0000313" key="5">
    <source>
        <dbReference type="Proteomes" id="UP000245865"/>
    </source>
</evidence>
<proteinExistence type="inferred from homology"/>
<dbReference type="SUPFAM" id="SSF102405">
    <property type="entry name" value="MCP/YpsA-like"/>
    <property type="match status" value="1"/>
</dbReference>
<dbReference type="InterPro" id="IPR057666">
    <property type="entry name" value="DrpA_SLOG"/>
</dbReference>
<organism evidence="4 5">
    <name type="scientific">Falsochrobactrum shanghaiense</name>
    <dbReference type="NCBI Taxonomy" id="2201899"/>
    <lineage>
        <taxon>Bacteria</taxon>
        <taxon>Pseudomonadati</taxon>
        <taxon>Pseudomonadota</taxon>
        <taxon>Alphaproteobacteria</taxon>
        <taxon>Hyphomicrobiales</taxon>
        <taxon>Brucellaceae</taxon>
        <taxon>Falsochrobactrum</taxon>
    </lineage>
</organism>
<dbReference type="PANTHER" id="PTHR43022:SF1">
    <property type="entry name" value="PROTEIN SMF"/>
    <property type="match status" value="1"/>
</dbReference>
<dbReference type="OrthoDB" id="9785707at2"/>
<feature type="domain" description="Smf/DprA SLOG" evidence="2">
    <location>
        <begin position="87"/>
        <end position="294"/>
    </location>
</feature>
<dbReference type="Gene3D" id="3.40.50.450">
    <property type="match status" value="1"/>
</dbReference>
<dbReference type="RefSeq" id="WP_109705445.1">
    <property type="nucleotide sequence ID" value="NZ_QGDB01000002.1"/>
</dbReference>
<dbReference type="Gene3D" id="1.10.10.10">
    <property type="entry name" value="Winged helix-like DNA-binding domain superfamily/Winged helix DNA-binding domain"/>
    <property type="match status" value="1"/>
</dbReference>
<feature type="domain" description="DprA winged helix" evidence="3">
    <location>
        <begin position="320"/>
        <end position="379"/>
    </location>
</feature>
<dbReference type="PANTHER" id="PTHR43022">
    <property type="entry name" value="PROTEIN SMF"/>
    <property type="match status" value="1"/>
</dbReference>
<evidence type="ECO:0000313" key="4">
    <source>
        <dbReference type="EMBL" id="PWL18546.1"/>
    </source>
</evidence>
<reference evidence="4 5" key="1">
    <citation type="submission" date="2018-05" db="EMBL/GenBank/DDBJ databases">
        <title>Comparative genomic sequence analysis between strain HN4 and CCM 8460T (Falsochrobactrum ovis) will provide more evidence to prove that HN4 is a new species of Falsochrobactrum.</title>
        <authorList>
            <person name="Lyu W."/>
            <person name="Sun L."/>
            <person name="Yao L."/>
        </authorList>
    </citation>
    <scope>NUCLEOTIDE SEQUENCE [LARGE SCALE GENOMIC DNA]</scope>
    <source>
        <strain evidence="4 5">HN4</strain>
    </source>
</reference>
<dbReference type="Pfam" id="PF17782">
    <property type="entry name" value="WHD_DprA"/>
    <property type="match status" value="1"/>
</dbReference>
<evidence type="ECO:0000256" key="1">
    <source>
        <dbReference type="ARBA" id="ARBA00006525"/>
    </source>
</evidence>
<gene>
    <name evidence="4" type="primary">dprA</name>
    <name evidence="4" type="ORF">DKP76_05495</name>
</gene>
<dbReference type="EMBL" id="QGDB01000002">
    <property type="protein sequence ID" value="PWL18546.1"/>
    <property type="molecule type" value="Genomic_DNA"/>
</dbReference>
<keyword evidence="5" id="KW-1185">Reference proteome</keyword>
<comment type="caution">
    <text evidence="4">The sequence shown here is derived from an EMBL/GenBank/DDBJ whole genome shotgun (WGS) entry which is preliminary data.</text>
</comment>
<protein>
    <submittedName>
        <fullName evidence="4">DNA-protecting protein DprA</fullName>
    </submittedName>
</protein>
<evidence type="ECO:0000259" key="2">
    <source>
        <dbReference type="Pfam" id="PF02481"/>
    </source>
</evidence>
<dbReference type="Pfam" id="PF02481">
    <property type="entry name" value="DNA_processg_A"/>
    <property type="match status" value="1"/>
</dbReference>
<dbReference type="AlphaFoldDB" id="A0A316JB12"/>
<comment type="similarity">
    <text evidence="1">Belongs to the DprA/Smf family.</text>
</comment>
<dbReference type="GO" id="GO:0009294">
    <property type="term" value="P:DNA-mediated transformation"/>
    <property type="evidence" value="ECO:0007669"/>
    <property type="project" value="InterPro"/>
</dbReference>
<dbReference type="Pfam" id="PF21102">
    <property type="entry name" value="DprA_N"/>
    <property type="match status" value="1"/>
</dbReference>